<evidence type="ECO:0000256" key="1">
    <source>
        <dbReference type="SAM" id="MobiDB-lite"/>
    </source>
</evidence>
<keyword evidence="3" id="KW-1185">Reference proteome</keyword>
<gene>
    <name evidence="2" type="ORF">GCM10009533_59390</name>
</gene>
<dbReference type="EMBL" id="BAAAGS010000061">
    <property type="protein sequence ID" value="GAA0553484.1"/>
    <property type="molecule type" value="Genomic_DNA"/>
</dbReference>
<evidence type="ECO:0000313" key="3">
    <source>
        <dbReference type="Proteomes" id="UP001500729"/>
    </source>
</evidence>
<name>A0ABP3NXU9_SACER</name>
<feature type="region of interest" description="Disordered" evidence="1">
    <location>
        <begin position="245"/>
        <end position="291"/>
    </location>
</feature>
<reference evidence="3" key="1">
    <citation type="journal article" date="2019" name="Int. J. Syst. Evol. Microbiol.">
        <title>The Global Catalogue of Microorganisms (GCM) 10K type strain sequencing project: providing services to taxonomists for standard genome sequencing and annotation.</title>
        <authorList>
            <consortium name="The Broad Institute Genomics Platform"/>
            <consortium name="The Broad Institute Genome Sequencing Center for Infectious Disease"/>
            <person name="Wu L."/>
            <person name="Ma J."/>
        </authorList>
    </citation>
    <scope>NUCLEOTIDE SEQUENCE [LARGE SCALE GENOMIC DNA]</scope>
    <source>
        <strain evidence="3">JCM 10303</strain>
    </source>
</reference>
<protein>
    <submittedName>
        <fullName evidence="2">Uncharacterized protein</fullName>
    </submittedName>
</protein>
<organism evidence="2 3">
    <name type="scientific">Saccharopolyspora erythraea</name>
    <name type="common">Streptomyces erythraeus</name>
    <dbReference type="NCBI Taxonomy" id="1836"/>
    <lineage>
        <taxon>Bacteria</taxon>
        <taxon>Bacillati</taxon>
        <taxon>Actinomycetota</taxon>
        <taxon>Actinomycetes</taxon>
        <taxon>Pseudonocardiales</taxon>
        <taxon>Pseudonocardiaceae</taxon>
        <taxon>Saccharopolyspora</taxon>
    </lineage>
</organism>
<sequence>MPTYRGSWRLTVVGKEAAWPQRVVISGSVSGIVPGEPGRTVVIAGDEWHLVVEHDDGGGWKRSAQVIQRPLNRTGDQASQVIVSKDRFWAHDSTPDDLVVSLETVGGPLSVGKLFAADADRLTPRGSGSLRSGDGEQLLGVEITNTGFESFGYDAVLDISPRGRSELAGCGVLVQDKWRPALLRATGQEVFEGAVSVPPLEVGESTTVYFPVDCAQASSAAPEVEFELRHRSGVRSLRSYGTASITVEGRAKDHRDGGAASPTEQPRGLAHPAASPALRQEPGRAAGHSTA</sequence>
<accession>A0ABP3NXU9</accession>
<dbReference type="Proteomes" id="UP001500729">
    <property type="component" value="Unassembled WGS sequence"/>
</dbReference>
<proteinExistence type="predicted"/>
<evidence type="ECO:0000313" key="2">
    <source>
        <dbReference type="EMBL" id="GAA0553484.1"/>
    </source>
</evidence>
<comment type="caution">
    <text evidence="2">The sequence shown here is derived from an EMBL/GenBank/DDBJ whole genome shotgun (WGS) entry which is preliminary data.</text>
</comment>
<dbReference type="RefSeq" id="WP_011874748.1">
    <property type="nucleotide sequence ID" value="NZ_BAAAGS010000061.1"/>
</dbReference>